<dbReference type="InParanoid" id="A0A2P5I5U1"/>
<sequence>MSNSGRAKKKEFQIGLANPMTRAVEKHRGSSTTCPRWHPITSDGQGNIEALHIPAAATPTSAKDLFIFKGPSPSSSNPKLPRTGFLIQRAENNAFGLLYCRRDTAVAIEPLAPYIAEHRDLQFLKGFTRFETMCHQITYTLPCEHTRTDIVYCADAPSESSKSSRKDGGKKHHHHSGSSSKGKDKDKKNSSSSSSSSSKSSSSSSLSKRKPCRNLTAQSIAYPMPPSFEGSPAAAAGSPLLPKCPLPNCPFEQRNRCWNCCWCGKRFNEYGRCSCIMIIDGNKVWCEHICCETCTPAGPM</sequence>
<evidence type="ECO:0000256" key="1">
    <source>
        <dbReference type="SAM" id="MobiDB-lite"/>
    </source>
</evidence>
<organism evidence="2 3">
    <name type="scientific">Diaporthe helianthi</name>
    <dbReference type="NCBI Taxonomy" id="158607"/>
    <lineage>
        <taxon>Eukaryota</taxon>
        <taxon>Fungi</taxon>
        <taxon>Dikarya</taxon>
        <taxon>Ascomycota</taxon>
        <taxon>Pezizomycotina</taxon>
        <taxon>Sordariomycetes</taxon>
        <taxon>Sordariomycetidae</taxon>
        <taxon>Diaporthales</taxon>
        <taxon>Diaporthaceae</taxon>
        <taxon>Diaporthe</taxon>
    </lineage>
</organism>
<comment type="caution">
    <text evidence="2">The sequence shown here is derived from an EMBL/GenBank/DDBJ whole genome shotgun (WGS) entry which is preliminary data.</text>
</comment>
<evidence type="ECO:0000313" key="3">
    <source>
        <dbReference type="Proteomes" id="UP000094444"/>
    </source>
</evidence>
<protein>
    <submittedName>
        <fullName evidence="2">Uncharacterized protein</fullName>
    </submittedName>
</protein>
<name>A0A2P5I5U1_DIAHE</name>
<feature type="region of interest" description="Disordered" evidence="1">
    <location>
        <begin position="160"/>
        <end position="211"/>
    </location>
</feature>
<accession>A0A2P5I5U1</accession>
<feature type="compositionally biased region" description="Low complexity" evidence="1">
    <location>
        <begin position="190"/>
        <end position="206"/>
    </location>
</feature>
<dbReference type="OrthoDB" id="5149687at2759"/>
<proteinExistence type="predicted"/>
<gene>
    <name evidence="2" type="ORF">DHEL01_v203717</name>
</gene>
<dbReference type="AlphaFoldDB" id="A0A2P5I5U1"/>
<reference evidence="2" key="1">
    <citation type="submission" date="2017-09" db="EMBL/GenBank/DDBJ databases">
        <title>Polyketide synthases of a Diaporthe helianthi virulent isolate.</title>
        <authorList>
            <person name="Baroncelli R."/>
        </authorList>
    </citation>
    <scope>NUCLEOTIDE SEQUENCE [LARGE SCALE GENOMIC DNA]</scope>
    <source>
        <strain evidence="2">7/96</strain>
    </source>
</reference>
<evidence type="ECO:0000313" key="2">
    <source>
        <dbReference type="EMBL" id="POS77878.1"/>
    </source>
</evidence>
<dbReference type="Proteomes" id="UP000094444">
    <property type="component" value="Unassembled WGS sequence"/>
</dbReference>
<keyword evidence="3" id="KW-1185">Reference proteome</keyword>
<dbReference type="EMBL" id="MAVT02000232">
    <property type="protein sequence ID" value="POS77878.1"/>
    <property type="molecule type" value="Genomic_DNA"/>
</dbReference>